<evidence type="ECO:0000313" key="1">
    <source>
        <dbReference type="EMBL" id="QTA89894.1"/>
    </source>
</evidence>
<keyword evidence="2" id="KW-1185">Reference proteome</keyword>
<organism evidence="1 2">
    <name type="scientific">Desulfonema magnum</name>
    <dbReference type="NCBI Taxonomy" id="45655"/>
    <lineage>
        <taxon>Bacteria</taxon>
        <taxon>Pseudomonadati</taxon>
        <taxon>Thermodesulfobacteriota</taxon>
        <taxon>Desulfobacteria</taxon>
        <taxon>Desulfobacterales</taxon>
        <taxon>Desulfococcaceae</taxon>
        <taxon>Desulfonema</taxon>
    </lineage>
</organism>
<proteinExistence type="predicted"/>
<gene>
    <name evidence="1" type="ORF">dnm_059530</name>
</gene>
<dbReference type="EMBL" id="CP061800">
    <property type="protein sequence ID" value="QTA89894.1"/>
    <property type="molecule type" value="Genomic_DNA"/>
</dbReference>
<dbReference type="KEGG" id="dmm:dnm_059530"/>
<accession>A0A975GQH4</accession>
<sequence>MSYKNTPVFRSSKTERSDFLHKHISPATNILLKAIFPGMKLSALQTWQPSEII</sequence>
<reference evidence="1" key="1">
    <citation type="journal article" date="2021" name="Microb. Physiol.">
        <title>Proteogenomic Insights into the Physiology of Marine, Sulfate-Reducing, Filamentous Desulfonema limicola and Desulfonema magnum.</title>
        <authorList>
            <person name="Schnaars V."/>
            <person name="Wohlbrand L."/>
            <person name="Scheve S."/>
            <person name="Hinrichs C."/>
            <person name="Reinhardt R."/>
            <person name="Rabus R."/>
        </authorList>
    </citation>
    <scope>NUCLEOTIDE SEQUENCE</scope>
    <source>
        <strain evidence="1">4be13</strain>
    </source>
</reference>
<dbReference type="Proteomes" id="UP000663722">
    <property type="component" value="Chromosome"/>
</dbReference>
<evidence type="ECO:0000313" key="2">
    <source>
        <dbReference type="Proteomes" id="UP000663722"/>
    </source>
</evidence>
<name>A0A975GQH4_9BACT</name>
<protein>
    <submittedName>
        <fullName evidence="1">Uncharacterized protein</fullName>
    </submittedName>
</protein>
<dbReference type="AlphaFoldDB" id="A0A975GQH4"/>